<dbReference type="AlphaFoldDB" id="A0A1S3IYA1"/>
<reference evidence="9" key="1">
    <citation type="submission" date="2025-08" db="UniProtKB">
        <authorList>
            <consortium name="RefSeq"/>
        </authorList>
    </citation>
    <scope>IDENTIFICATION</scope>
    <source>
        <tissue evidence="9">Gonads</tissue>
    </source>
</reference>
<feature type="transmembrane region" description="Helical" evidence="6">
    <location>
        <begin position="335"/>
        <end position="354"/>
    </location>
</feature>
<feature type="transmembrane region" description="Helical" evidence="6">
    <location>
        <begin position="366"/>
        <end position="384"/>
    </location>
</feature>
<feature type="domain" description="Peptidase S54 rhomboid" evidence="7">
    <location>
        <begin position="194"/>
        <end position="355"/>
    </location>
</feature>
<proteinExistence type="inferred from homology"/>
<dbReference type="STRING" id="7574.A0A1S3IYA1"/>
<feature type="transmembrane region" description="Helical" evidence="6">
    <location>
        <begin position="235"/>
        <end position="251"/>
    </location>
</feature>
<dbReference type="OrthoDB" id="418595at2759"/>
<gene>
    <name evidence="9" type="primary">LOC106168482</name>
</gene>
<dbReference type="Proteomes" id="UP000085678">
    <property type="component" value="Unplaced"/>
</dbReference>
<keyword evidence="8" id="KW-1185">Reference proteome</keyword>
<feature type="transmembrane region" description="Helical" evidence="6">
    <location>
        <begin position="299"/>
        <end position="323"/>
    </location>
</feature>
<evidence type="ECO:0000259" key="7">
    <source>
        <dbReference type="Pfam" id="PF01694"/>
    </source>
</evidence>
<evidence type="ECO:0000256" key="6">
    <source>
        <dbReference type="SAM" id="Phobius"/>
    </source>
</evidence>
<keyword evidence="4 6" id="KW-1133">Transmembrane helix</keyword>
<feature type="transmembrane region" description="Helical" evidence="6">
    <location>
        <begin position="146"/>
        <end position="164"/>
    </location>
</feature>
<sequence>MPSKNHNPNSADSKRKEEEIRELKIYLSQTVKPWFEEGRDGDPEAQGIPLRDIRQRLDASGVMERISHGGRQRMLEQYDANKDGMYTYPELEQLFLSERPRLNLNKLTRWQQLKLGLVSTVVPENATEEKSLESYIEAYNCKPPPLFIIFISVLETIIFIVYAVELKGTKYEVTAASGFPAYSPLIYNPARRYEVWRFVTYMCIHVGYTHLISNLVFQLVLGIPMEMVHEWWRMMIVYFLGVFAGSLAHSVTDPSSFLAGASGGVYALIGAQVGAIIMNWEEMQHRWMEGAGFGAVLRAMLSAVTRLIVIGVFVIADVGIALWKRYGAGESSRVSYAAHIGGAVAGVLMGTVALKNLEKKPWELKVWWISLVIYLLLVSFALFWNSLYPGFPGTDWTPCCLAT</sequence>
<keyword evidence="3 6" id="KW-0812">Transmembrane</keyword>
<dbReference type="InterPro" id="IPR051739">
    <property type="entry name" value="Rhomboid_IM_Serine_Proteases"/>
</dbReference>
<accession>A0A1S3IYA1</accession>
<dbReference type="RefSeq" id="XP_013403003.1">
    <property type="nucleotide sequence ID" value="XM_013547549.2"/>
</dbReference>
<evidence type="ECO:0000313" key="9">
    <source>
        <dbReference type="RefSeq" id="XP_013403003.1"/>
    </source>
</evidence>
<evidence type="ECO:0000313" key="8">
    <source>
        <dbReference type="Proteomes" id="UP000085678"/>
    </source>
</evidence>
<keyword evidence="5 6" id="KW-0472">Membrane</keyword>
<dbReference type="GeneID" id="106168482"/>
<evidence type="ECO:0000256" key="1">
    <source>
        <dbReference type="ARBA" id="ARBA00004141"/>
    </source>
</evidence>
<dbReference type="Pfam" id="PF01694">
    <property type="entry name" value="Rhomboid"/>
    <property type="match status" value="1"/>
</dbReference>
<dbReference type="InParanoid" id="A0A1S3IYA1"/>
<name>A0A1S3IYA1_LINAN</name>
<comment type="subcellular location">
    <subcellularLocation>
        <location evidence="1">Membrane</location>
        <topology evidence="1">Multi-pass membrane protein</topology>
    </subcellularLocation>
</comment>
<dbReference type="InterPro" id="IPR022764">
    <property type="entry name" value="Peptidase_S54_rhomboid_dom"/>
</dbReference>
<protein>
    <submittedName>
        <fullName evidence="9">Rhomboid-related protein 2</fullName>
    </submittedName>
</protein>
<dbReference type="KEGG" id="lak:106168482"/>
<dbReference type="Gene3D" id="1.20.1540.10">
    <property type="entry name" value="Rhomboid-like"/>
    <property type="match status" value="1"/>
</dbReference>
<evidence type="ECO:0000256" key="4">
    <source>
        <dbReference type="ARBA" id="ARBA00022989"/>
    </source>
</evidence>
<dbReference type="GO" id="GO:0004252">
    <property type="term" value="F:serine-type endopeptidase activity"/>
    <property type="evidence" value="ECO:0007669"/>
    <property type="project" value="InterPro"/>
</dbReference>
<feature type="transmembrane region" description="Helical" evidence="6">
    <location>
        <begin position="257"/>
        <end position="278"/>
    </location>
</feature>
<evidence type="ECO:0000256" key="2">
    <source>
        <dbReference type="ARBA" id="ARBA00009045"/>
    </source>
</evidence>
<dbReference type="FunCoup" id="A0A1S3IYA1">
    <property type="interactions" value="271"/>
</dbReference>
<organism evidence="8 9">
    <name type="scientific">Lingula anatina</name>
    <name type="common">Brachiopod</name>
    <name type="synonym">Lingula unguis</name>
    <dbReference type="NCBI Taxonomy" id="7574"/>
    <lineage>
        <taxon>Eukaryota</taxon>
        <taxon>Metazoa</taxon>
        <taxon>Spiralia</taxon>
        <taxon>Lophotrochozoa</taxon>
        <taxon>Brachiopoda</taxon>
        <taxon>Linguliformea</taxon>
        <taxon>Lingulata</taxon>
        <taxon>Lingulida</taxon>
        <taxon>Linguloidea</taxon>
        <taxon>Lingulidae</taxon>
        <taxon>Lingula</taxon>
    </lineage>
</organism>
<evidence type="ECO:0000256" key="5">
    <source>
        <dbReference type="ARBA" id="ARBA00023136"/>
    </source>
</evidence>
<dbReference type="GO" id="GO:0016020">
    <property type="term" value="C:membrane"/>
    <property type="evidence" value="ECO:0007669"/>
    <property type="project" value="UniProtKB-SubCell"/>
</dbReference>
<feature type="transmembrane region" description="Helical" evidence="6">
    <location>
        <begin position="198"/>
        <end position="223"/>
    </location>
</feature>
<dbReference type="InterPro" id="IPR035952">
    <property type="entry name" value="Rhomboid-like_sf"/>
</dbReference>
<dbReference type="SUPFAM" id="SSF144091">
    <property type="entry name" value="Rhomboid-like"/>
    <property type="match status" value="1"/>
</dbReference>
<comment type="similarity">
    <text evidence="2">Belongs to the peptidase S54 family.</text>
</comment>
<dbReference type="PANTHER" id="PTHR45840:SF2">
    <property type="entry name" value="PROTEIN RHOMBOID-RELATED"/>
    <property type="match status" value="1"/>
</dbReference>
<evidence type="ECO:0000256" key="3">
    <source>
        <dbReference type="ARBA" id="ARBA00022692"/>
    </source>
</evidence>
<dbReference type="PANTHER" id="PTHR45840">
    <property type="entry name" value="RHOMBOID-RELATED PROTEIN"/>
    <property type="match status" value="1"/>
</dbReference>